<dbReference type="RefSeq" id="WP_125118758.1">
    <property type="nucleotide sequence ID" value="NZ_AP019309.1"/>
</dbReference>
<evidence type="ECO:0000313" key="8">
    <source>
        <dbReference type="EMBL" id="BBH25846.1"/>
    </source>
</evidence>
<dbReference type="InParanoid" id="A0A3G9J500"/>
<dbReference type="PANTHER" id="PTHR33406">
    <property type="entry name" value="MEMBRANE PROTEIN MJ1562-RELATED"/>
    <property type="match status" value="1"/>
</dbReference>
<feature type="transmembrane region" description="Helical" evidence="6">
    <location>
        <begin position="544"/>
        <end position="564"/>
    </location>
</feature>
<feature type="transmembrane region" description="Helical" evidence="6">
    <location>
        <begin position="570"/>
        <end position="590"/>
    </location>
</feature>
<feature type="transmembrane region" description="Helical" evidence="6">
    <location>
        <begin position="224"/>
        <end position="246"/>
    </location>
</feature>
<evidence type="ECO:0000256" key="1">
    <source>
        <dbReference type="ARBA" id="ARBA00004651"/>
    </source>
</evidence>
<gene>
    <name evidence="8" type="ORF">SG0102_07800</name>
</gene>
<feature type="transmembrane region" description="Helical" evidence="6">
    <location>
        <begin position="620"/>
        <end position="638"/>
    </location>
</feature>
<dbReference type="Pfam" id="PF03176">
    <property type="entry name" value="MMPL"/>
    <property type="match status" value="2"/>
</dbReference>
<dbReference type="InterPro" id="IPR004869">
    <property type="entry name" value="MMPL_dom"/>
</dbReference>
<evidence type="ECO:0000256" key="5">
    <source>
        <dbReference type="ARBA" id="ARBA00023136"/>
    </source>
</evidence>
<feature type="transmembrane region" description="Helical" evidence="6">
    <location>
        <begin position="351"/>
        <end position="369"/>
    </location>
</feature>
<feature type="transmembrane region" description="Helical" evidence="6">
    <location>
        <begin position="518"/>
        <end position="537"/>
    </location>
</feature>
<comment type="subcellular location">
    <subcellularLocation>
        <location evidence="1">Cell membrane</location>
        <topology evidence="1">Multi-pass membrane protein</topology>
    </subcellularLocation>
</comment>
<evidence type="ECO:0000256" key="2">
    <source>
        <dbReference type="ARBA" id="ARBA00022475"/>
    </source>
</evidence>
<feature type="transmembrane region" description="Helical" evidence="6">
    <location>
        <begin position="307"/>
        <end position="330"/>
    </location>
</feature>
<feature type="domain" description="Membrane transport protein MMPL" evidence="7">
    <location>
        <begin position="457"/>
        <end position="672"/>
    </location>
</feature>
<evidence type="ECO:0000313" key="9">
    <source>
        <dbReference type="Proteomes" id="UP000268059"/>
    </source>
</evidence>
<feature type="domain" description="Membrane transport protein MMPL" evidence="7">
    <location>
        <begin position="42"/>
        <end position="325"/>
    </location>
</feature>
<evidence type="ECO:0000256" key="4">
    <source>
        <dbReference type="ARBA" id="ARBA00022989"/>
    </source>
</evidence>
<dbReference type="FunCoup" id="A0A3G9J500">
    <property type="interactions" value="85"/>
</dbReference>
<evidence type="ECO:0000259" key="7">
    <source>
        <dbReference type="Pfam" id="PF03176"/>
    </source>
</evidence>
<feature type="transmembrane region" description="Helical" evidence="6">
    <location>
        <begin position="199"/>
        <end position="218"/>
    </location>
</feature>
<dbReference type="OrthoDB" id="9782006at2"/>
<accession>A0A3G9J500</accession>
<dbReference type="GO" id="GO:0005886">
    <property type="term" value="C:plasma membrane"/>
    <property type="evidence" value="ECO:0007669"/>
    <property type="project" value="UniProtKB-SubCell"/>
</dbReference>
<reference evidence="8 9" key="1">
    <citation type="submission" date="2018-11" db="EMBL/GenBank/DDBJ databases">
        <title>Novel Erysipelotrichaceae bacterium isolated from small intestine of a swine.</title>
        <authorList>
            <person name="Kim J.S."/>
            <person name="Choe H."/>
            <person name="Lee Y.R."/>
            <person name="Kim K.M."/>
            <person name="Park D.S."/>
        </authorList>
    </citation>
    <scope>NUCLEOTIDE SEQUENCE [LARGE SCALE GENOMIC DNA]</scope>
    <source>
        <strain evidence="8 9">SG0102</strain>
    </source>
</reference>
<dbReference type="KEGG" id="ebm:SG0102_07800"/>
<dbReference type="PANTHER" id="PTHR33406:SF13">
    <property type="entry name" value="MEMBRANE PROTEIN YDFJ"/>
    <property type="match status" value="1"/>
</dbReference>
<dbReference type="GO" id="GO:0022857">
    <property type="term" value="F:transmembrane transporter activity"/>
    <property type="evidence" value="ECO:0007669"/>
    <property type="project" value="InterPro"/>
</dbReference>
<keyword evidence="9" id="KW-1185">Reference proteome</keyword>
<dbReference type="InterPro" id="IPR050545">
    <property type="entry name" value="Mycobact_MmpL"/>
</dbReference>
<feature type="transmembrane region" description="Helical" evidence="6">
    <location>
        <begin position="266"/>
        <end position="287"/>
    </location>
</feature>
<keyword evidence="3 6" id="KW-0812">Transmembrane</keyword>
<feature type="transmembrane region" description="Helical" evidence="6">
    <location>
        <begin position="173"/>
        <end position="192"/>
    </location>
</feature>
<dbReference type="SUPFAM" id="SSF82866">
    <property type="entry name" value="Multidrug efflux transporter AcrB transmembrane domain"/>
    <property type="match status" value="2"/>
</dbReference>
<organism evidence="8 9">
    <name type="scientific">Intestinibaculum porci</name>
    <dbReference type="NCBI Taxonomy" id="2487118"/>
    <lineage>
        <taxon>Bacteria</taxon>
        <taxon>Bacillati</taxon>
        <taxon>Bacillota</taxon>
        <taxon>Erysipelotrichia</taxon>
        <taxon>Erysipelotrichales</taxon>
        <taxon>Erysipelotrichaceae</taxon>
        <taxon>Intestinibaculum</taxon>
    </lineage>
</organism>
<protein>
    <recommendedName>
        <fullName evidence="7">Membrane transport protein MMPL domain-containing protein</fullName>
    </recommendedName>
</protein>
<dbReference type="Proteomes" id="UP000268059">
    <property type="component" value="Chromosome"/>
</dbReference>
<keyword evidence="4 6" id="KW-1133">Transmembrane helix</keyword>
<sequence>MKTFCKAVTRGRYVIIAICLLLMIPAAIGYKNTKINYDIVSYLPSDVETMKGQDILSKEFKQGAFAVVITDNMSTKQILNLEDRIKDVKTVNKVGSVYDILGYSFPVQMLPSDIASKVQKGDKNLILVTFTNSTSDDATLKAVEKIRGLKKSIQVAGMSATTLDTAQIANSEVIMYVIIAVALCLIVLMLTLDSFFVPFLLLGNIGVAVVYNLGSNLFLGQISYITKAIAAVLQLGVTMDFSIFLYHKFEYWKTQRDNKLEAMDEAIAETMISVIGSSTTTIAGFLALCTMKLTLGVDIGVVMAKGVAFGVLTVVTLFPALVLVFDPIITKTAHKSVVPDLSFIKRFVLKHYKIVLTVFVIGLPLSYYAQSRTQSYYNLTAGLPSYLPGVKANDVLKKDFKIVSPYFILVDSKMDATDVKKMVDQIDDLKGIDMTASIAKLSSQGITEDMMPDDIKDMVDNGKYQIILLSSKYDTATDQLNSQIAHVSKIAKSYDKHAIVAGEGPLMRDMVTIADTDFTNVNSTSIGVVFVIMLFVLKSISLPVLLVLAIEFAIFINMGIPFMMGTKIPFVASIVIGTIQLGATIDYAILMSTKYLEIRQGGGDKVQAVSTAMDASLQSIFVSALCFFAATVGVGIYSSMDMISTICSMISRGALISMIDVAFIAPSLLLVFDKVITHTSLGFKKKGA</sequence>
<dbReference type="AlphaFoldDB" id="A0A3G9J500"/>
<proteinExistence type="predicted"/>
<feature type="transmembrane region" description="Helical" evidence="6">
    <location>
        <begin position="650"/>
        <end position="672"/>
    </location>
</feature>
<evidence type="ECO:0000256" key="6">
    <source>
        <dbReference type="SAM" id="Phobius"/>
    </source>
</evidence>
<name>A0A3G9J500_9FIRM</name>
<keyword evidence="2" id="KW-1003">Cell membrane</keyword>
<dbReference type="EMBL" id="AP019309">
    <property type="protein sequence ID" value="BBH25846.1"/>
    <property type="molecule type" value="Genomic_DNA"/>
</dbReference>
<dbReference type="PRINTS" id="PR00702">
    <property type="entry name" value="ACRIFLAVINRP"/>
</dbReference>
<dbReference type="Gene3D" id="1.20.1640.10">
    <property type="entry name" value="Multidrug efflux transporter AcrB transmembrane domain"/>
    <property type="match status" value="2"/>
</dbReference>
<evidence type="ECO:0000256" key="3">
    <source>
        <dbReference type="ARBA" id="ARBA00022692"/>
    </source>
</evidence>
<dbReference type="InterPro" id="IPR001036">
    <property type="entry name" value="Acrflvin-R"/>
</dbReference>
<keyword evidence="5 6" id="KW-0472">Membrane</keyword>